<sequence length="115" mass="12939">MPLKLNKGLPLVQFKRPMSLRSQCLGRLYIYKKAFSTSDHLTPPQNKNKQAMSSTINYSTLADQLAEIGQQMNNNNGDSKEAMRKLSIQHLNDDPNVTTTKYNYGTKSNNSETNG</sequence>
<feature type="compositionally biased region" description="Polar residues" evidence="1">
    <location>
        <begin position="95"/>
        <end position="115"/>
    </location>
</feature>
<keyword evidence="2" id="KW-1185">Reference proteome</keyword>
<feature type="region of interest" description="Disordered" evidence="1">
    <location>
        <begin position="90"/>
        <end position="115"/>
    </location>
</feature>
<dbReference type="WBParaSite" id="scf7180000418836.g2989">
    <property type="protein sequence ID" value="scf7180000418836.g2989"/>
    <property type="gene ID" value="scf7180000418836.g2989"/>
</dbReference>
<name>A0A915NHX5_9BILA</name>
<evidence type="ECO:0000313" key="2">
    <source>
        <dbReference type="Proteomes" id="UP000887560"/>
    </source>
</evidence>
<evidence type="ECO:0000313" key="3">
    <source>
        <dbReference type="WBParaSite" id="scf7180000418836.g2989"/>
    </source>
</evidence>
<dbReference type="AlphaFoldDB" id="A0A915NHX5"/>
<evidence type="ECO:0000256" key="1">
    <source>
        <dbReference type="SAM" id="MobiDB-lite"/>
    </source>
</evidence>
<dbReference type="Proteomes" id="UP000887560">
    <property type="component" value="Unplaced"/>
</dbReference>
<proteinExistence type="predicted"/>
<organism evidence="2 3">
    <name type="scientific">Meloidogyne floridensis</name>
    <dbReference type="NCBI Taxonomy" id="298350"/>
    <lineage>
        <taxon>Eukaryota</taxon>
        <taxon>Metazoa</taxon>
        <taxon>Ecdysozoa</taxon>
        <taxon>Nematoda</taxon>
        <taxon>Chromadorea</taxon>
        <taxon>Rhabditida</taxon>
        <taxon>Tylenchina</taxon>
        <taxon>Tylenchomorpha</taxon>
        <taxon>Tylenchoidea</taxon>
        <taxon>Meloidogynidae</taxon>
        <taxon>Meloidogyninae</taxon>
        <taxon>Meloidogyne</taxon>
    </lineage>
</organism>
<accession>A0A915NHX5</accession>
<protein>
    <submittedName>
        <fullName evidence="3">Uncharacterized protein</fullName>
    </submittedName>
</protein>
<reference evidence="3" key="1">
    <citation type="submission" date="2022-11" db="UniProtKB">
        <authorList>
            <consortium name="WormBaseParasite"/>
        </authorList>
    </citation>
    <scope>IDENTIFICATION</scope>
</reference>